<evidence type="ECO:0000313" key="3">
    <source>
        <dbReference type="Proteomes" id="UP000295231"/>
    </source>
</evidence>
<reference evidence="2 3" key="1">
    <citation type="submission" date="2019-03" db="EMBL/GenBank/DDBJ databases">
        <authorList>
            <person name="Fan P."/>
        </authorList>
    </citation>
    <scope>NUCLEOTIDE SEQUENCE [LARGE SCALE GENOMIC DNA]</scope>
    <source>
        <strain evidence="2 3">KCJ4950</strain>
    </source>
</reference>
<dbReference type="RefSeq" id="WP_132869696.1">
    <property type="nucleotide sequence ID" value="NZ_SJWY01000139.1"/>
</dbReference>
<dbReference type="InterPro" id="IPR019219">
    <property type="entry name" value="DUF2130"/>
</dbReference>
<gene>
    <name evidence="2" type="ORF">E0E04_06350</name>
</gene>
<dbReference type="AlphaFoldDB" id="A0A4R5G3X3"/>
<dbReference type="Proteomes" id="UP000295231">
    <property type="component" value="Unassembled WGS sequence"/>
</dbReference>
<proteinExistence type="predicted"/>
<dbReference type="PIRSF" id="PIRSF005850">
    <property type="entry name" value="UCP005850"/>
    <property type="match status" value="1"/>
</dbReference>
<protein>
    <submittedName>
        <fullName evidence="2">DUF2130 domain-containing protein</fullName>
    </submittedName>
</protein>
<accession>A0A4R5G3X3</accession>
<sequence length="446" mass="51637">MNNIKCPHCGTVFTINETEYSQLLAQVRSNEFDKEIHDRLEKEKALLEEKSKNDLQVQVSIKDKEIADLSSKLEQLKQALELENQRLLSAKNQEITELKSQLNNLTSVKDLELTQALTEKDKEVIGLKNQLERLTLKNKTSLVEAVASVEKERDEAKSKLALQEKEAELSLASVKRDYEAQLKAANEQVEFYKNFKAQQSTKAIGESLEVYAETEFNKVRAYAFPNATFAKDNEVSSRGSKGDFIYRETDENGIEILSIMFEMKNEADETKTKHKNRDFYKELDKDRREKNCEYAVLVTMLEADNDYFNTGIVDVSHEYEKMYVVRPQLFIQLIGILRNAALNSLKYKQELALVREQNIDITHFEDDLETFKKAFAKNYTSASNNFKKAIDEIDKSIRRMEEVKRFLTTSENQLRLANNKLDDVSVKKLTRKNPTMRAKFEALKEE</sequence>
<evidence type="ECO:0000256" key="1">
    <source>
        <dbReference type="SAM" id="Coils"/>
    </source>
</evidence>
<comment type="caution">
    <text evidence="2">The sequence shown here is derived from an EMBL/GenBank/DDBJ whole genome shotgun (WGS) entry which is preliminary data.</text>
</comment>
<keyword evidence="3" id="KW-1185">Reference proteome</keyword>
<name>A0A4R5G3X3_9STRE</name>
<evidence type="ECO:0000313" key="2">
    <source>
        <dbReference type="EMBL" id="TDE71868.1"/>
    </source>
</evidence>
<feature type="coiled-coil region" evidence="1">
    <location>
        <begin position="30"/>
        <end position="195"/>
    </location>
</feature>
<organism evidence="2 3">
    <name type="scientific">Streptococcus vicugnae</name>
    <dbReference type="NCBI Taxonomy" id="2740579"/>
    <lineage>
        <taxon>Bacteria</taxon>
        <taxon>Bacillati</taxon>
        <taxon>Bacillota</taxon>
        <taxon>Bacilli</taxon>
        <taxon>Lactobacillales</taxon>
        <taxon>Streptococcaceae</taxon>
        <taxon>Streptococcus</taxon>
    </lineage>
</organism>
<dbReference type="Pfam" id="PF09903">
    <property type="entry name" value="DUF2130"/>
    <property type="match status" value="1"/>
</dbReference>
<keyword evidence="1" id="KW-0175">Coiled coil</keyword>
<dbReference type="EMBL" id="SJWY01000139">
    <property type="protein sequence ID" value="TDE71868.1"/>
    <property type="molecule type" value="Genomic_DNA"/>
</dbReference>